<keyword evidence="5 8" id="KW-1133">Transmembrane helix</keyword>
<dbReference type="InterPro" id="IPR000701">
    <property type="entry name" value="SuccDH_FuR_B_TM-su"/>
</dbReference>
<dbReference type="AlphaFoldDB" id="A0A7I8WA11"/>
<sequence length="161" mass="17668">MSALQLGWKLSRPAISAAPMALSAHDQMKEFWKKNEKLNRPSSPWIIYWPHLPMMTSLGHRTTGIVLGTGLYGISIGVFLAPGDFNSIIQGIQSLEIAAPIMCALKSIVAFPLVYHYINGLRHLSWDAGYGFKLNTQYKTGILAYGSAAAIALLLGSLSYW</sequence>
<dbReference type="EMBL" id="CAJFCJ010000024">
    <property type="protein sequence ID" value="CAD5124983.1"/>
    <property type="molecule type" value="Genomic_DNA"/>
</dbReference>
<reference evidence="9 10" key="1">
    <citation type="submission" date="2020-08" db="EMBL/GenBank/DDBJ databases">
        <authorList>
            <person name="Hejnol A."/>
        </authorList>
    </citation>
    <scope>NUCLEOTIDE SEQUENCE [LARGE SCALE GENOMIC DNA]</scope>
</reference>
<dbReference type="CDD" id="cd03499">
    <property type="entry name" value="SQR_TypeC_SdhC"/>
    <property type="match status" value="1"/>
</dbReference>
<gene>
    <name evidence="9" type="ORF">DGYR_LOCUS12441</name>
</gene>
<dbReference type="Gene3D" id="1.20.1300.10">
    <property type="entry name" value="Fumarate reductase/succinate dehydrogenase, transmembrane subunit"/>
    <property type="match status" value="1"/>
</dbReference>
<evidence type="ECO:0000256" key="7">
    <source>
        <dbReference type="ARBA" id="ARBA00023136"/>
    </source>
</evidence>
<feature type="transmembrane region" description="Helical" evidence="8">
    <location>
        <begin position="138"/>
        <end position="160"/>
    </location>
</feature>
<keyword evidence="6" id="KW-0408">Iron</keyword>
<keyword evidence="2" id="KW-0349">Heme</keyword>
<feature type="transmembrane region" description="Helical" evidence="8">
    <location>
        <begin position="97"/>
        <end position="118"/>
    </location>
</feature>
<dbReference type="NCBIfam" id="TIGR02970">
    <property type="entry name" value="succ_dehyd_cytB"/>
    <property type="match status" value="1"/>
</dbReference>
<keyword evidence="7 8" id="KW-0472">Membrane</keyword>
<dbReference type="GO" id="GO:0006121">
    <property type="term" value="P:mitochondrial electron transport, succinate to ubiquinone"/>
    <property type="evidence" value="ECO:0007669"/>
    <property type="project" value="TreeGrafter"/>
</dbReference>
<dbReference type="Proteomes" id="UP000549394">
    <property type="component" value="Unassembled WGS sequence"/>
</dbReference>
<dbReference type="InterPro" id="IPR018495">
    <property type="entry name" value="Succ_DH_cyt_bsu_CS"/>
</dbReference>
<keyword evidence="10" id="KW-1185">Reference proteome</keyword>
<dbReference type="InterPro" id="IPR014314">
    <property type="entry name" value="Succ_DH_cytb556"/>
</dbReference>
<evidence type="ECO:0000256" key="1">
    <source>
        <dbReference type="ARBA" id="ARBA00004141"/>
    </source>
</evidence>
<dbReference type="Pfam" id="PF01127">
    <property type="entry name" value="Sdh_cyt"/>
    <property type="match status" value="1"/>
</dbReference>
<accession>A0A7I8WA11</accession>
<dbReference type="GO" id="GO:0016020">
    <property type="term" value="C:membrane"/>
    <property type="evidence" value="ECO:0007669"/>
    <property type="project" value="UniProtKB-SubCell"/>
</dbReference>
<keyword evidence="3 8" id="KW-0812">Transmembrane</keyword>
<name>A0A7I8WA11_9ANNE</name>
<organism evidence="9 10">
    <name type="scientific">Dimorphilus gyrociliatus</name>
    <dbReference type="NCBI Taxonomy" id="2664684"/>
    <lineage>
        <taxon>Eukaryota</taxon>
        <taxon>Metazoa</taxon>
        <taxon>Spiralia</taxon>
        <taxon>Lophotrochozoa</taxon>
        <taxon>Annelida</taxon>
        <taxon>Polychaeta</taxon>
        <taxon>Polychaeta incertae sedis</taxon>
        <taxon>Dinophilidae</taxon>
        <taxon>Dimorphilus</taxon>
    </lineage>
</organism>
<dbReference type="GO" id="GO:0009055">
    <property type="term" value="F:electron transfer activity"/>
    <property type="evidence" value="ECO:0007669"/>
    <property type="project" value="InterPro"/>
</dbReference>
<feature type="transmembrane region" description="Helical" evidence="8">
    <location>
        <begin position="64"/>
        <end position="85"/>
    </location>
</feature>
<dbReference type="PANTHER" id="PTHR10978:SF5">
    <property type="entry name" value="SUCCINATE DEHYDROGENASE CYTOCHROME B560 SUBUNIT, MITOCHONDRIAL"/>
    <property type="match status" value="1"/>
</dbReference>
<protein>
    <submittedName>
        <fullName evidence="9">DgyrCDS13226</fullName>
    </submittedName>
</protein>
<evidence type="ECO:0000256" key="2">
    <source>
        <dbReference type="ARBA" id="ARBA00022617"/>
    </source>
</evidence>
<comment type="subcellular location">
    <subcellularLocation>
        <location evidence="1">Membrane</location>
        <topology evidence="1">Multi-pass membrane protein</topology>
    </subcellularLocation>
</comment>
<evidence type="ECO:0000313" key="10">
    <source>
        <dbReference type="Proteomes" id="UP000549394"/>
    </source>
</evidence>
<evidence type="ECO:0000256" key="5">
    <source>
        <dbReference type="ARBA" id="ARBA00022989"/>
    </source>
</evidence>
<dbReference type="PROSITE" id="PS01001">
    <property type="entry name" value="SDH_CYT_2"/>
    <property type="match status" value="1"/>
</dbReference>
<evidence type="ECO:0000256" key="3">
    <source>
        <dbReference type="ARBA" id="ARBA00022692"/>
    </source>
</evidence>
<dbReference type="Gene3D" id="1.20.5.540">
    <property type="entry name" value="Single helix bin"/>
    <property type="match status" value="1"/>
</dbReference>
<evidence type="ECO:0000256" key="6">
    <source>
        <dbReference type="ARBA" id="ARBA00023004"/>
    </source>
</evidence>
<comment type="caution">
    <text evidence="9">The sequence shown here is derived from an EMBL/GenBank/DDBJ whole genome shotgun (WGS) entry which is preliminary data.</text>
</comment>
<evidence type="ECO:0000313" key="9">
    <source>
        <dbReference type="EMBL" id="CAD5124983.1"/>
    </source>
</evidence>
<evidence type="ECO:0000256" key="4">
    <source>
        <dbReference type="ARBA" id="ARBA00022723"/>
    </source>
</evidence>
<proteinExistence type="predicted"/>
<keyword evidence="4" id="KW-0479">Metal-binding</keyword>
<dbReference type="GO" id="GO:0006099">
    <property type="term" value="P:tricarboxylic acid cycle"/>
    <property type="evidence" value="ECO:0007669"/>
    <property type="project" value="InterPro"/>
</dbReference>
<dbReference type="SUPFAM" id="SSF81343">
    <property type="entry name" value="Fumarate reductase respiratory complex transmembrane subunits"/>
    <property type="match status" value="1"/>
</dbReference>
<dbReference type="GO" id="GO:0046872">
    <property type="term" value="F:metal ion binding"/>
    <property type="evidence" value="ECO:0007669"/>
    <property type="project" value="UniProtKB-KW"/>
</dbReference>
<dbReference type="InterPro" id="IPR034804">
    <property type="entry name" value="SQR/QFR_C/D"/>
</dbReference>
<dbReference type="OrthoDB" id="588261at2759"/>
<dbReference type="PANTHER" id="PTHR10978">
    <property type="entry name" value="SUCCINATE DEHYDROGENASE CYTOCHROME B560 SUBUNIT"/>
    <property type="match status" value="1"/>
</dbReference>
<evidence type="ECO:0000256" key="8">
    <source>
        <dbReference type="SAM" id="Phobius"/>
    </source>
</evidence>
<dbReference type="GO" id="GO:0005739">
    <property type="term" value="C:mitochondrion"/>
    <property type="evidence" value="ECO:0007669"/>
    <property type="project" value="GOC"/>
</dbReference>